<dbReference type="FunFam" id="3.30.1390.10:FF:000002">
    <property type="entry name" value="ATP-dependent Clp protease adapter protein ClpS"/>
    <property type="match status" value="1"/>
</dbReference>
<dbReference type="InterPro" id="IPR014719">
    <property type="entry name" value="Ribosomal_bL12_C/ClpS-like"/>
</dbReference>
<dbReference type="NCBIfam" id="NF000672">
    <property type="entry name" value="PRK00033.1-5"/>
    <property type="match status" value="1"/>
</dbReference>
<dbReference type="HOGENOM" id="CLU_134358_2_1_12"/>
<dbReference type="HAMAP" id="MF_00302">
    <property type="entry name" value="ClpS"/>
    <property type="match status" value="1"/>
</dbReference>
<gene>
    <name evidence="1" type="primary">clpS</name>
    <name evidence="3" type="ordered locus">Spiaf_1930</name>
</gene>
<dbReference type="PANTHER" id="PTHR33473">
    <property type="entry name" value="ATP-DEPENDENT CLP PROTEASE ADAPTER PROTEIN CLPS1, CHLOROPLASTIC"/>
    <property type="match status" value="1"/>
</dbReference>
<dbReference type="PATRIC" id="fig|889378.3.peg.1916"/>
<evidence type="ECO:0000313" key="4">
    <source>
        <dbReference type="Proteomes" id="UP000007383"/>
    </source>
</evidence>
<keyword evidence="4" id="KW-1185">Reference proteome</keyword>
<dbReference type="STRING" id="889378.Spiaf_1930"/>
<comment type="subunit">
    <text evidence="1">Binds to the N-terminal domain of the chaperone ClpA.</text>
</comment>
<evidence type="ECO:0000256" key="1">
    <source>
        <dbReference type="HAMAP-Rule" id="MF_00302"/>
    </source>
</evidence>
<feature type="domain" description="Adaptor protein ClpS core" evidence="2">
    <location>
        <begin position="21"/>
        <end position="100"/>
    </location>
</feature>
<reference evidence="4" key="1">
    <citation type="journal article" date="2013" name="Stand. Genomic Sci.">
        <title>Complete genome sequence of the halophilic bacterium Spirochaeta africana type strain (Z-7692(T)) from the alkaline Lake Magadi in the East African Rift.</title>
        <authorList>
            <person name="Liolos K."/>
            <person name="Abt B."/>
            <person name="Scheuner C."/>
            <person name="Teshima H."/>
            <person name="Held B."/>
            <person name="Lapidus A."/>
            <person name="Nolan M."/>
            <person name="Lucas S."/>
            <person name="Deshpande S."/>
            <person name="Cheng J.F."/>
            <person name="Tapia R."/>
            <person name="Goodwin L.A."/>
            <person name="Pitluck S."/>
            <person name="Pagani I."/>
            <person name="Ivanova N."/>
            <person name="Mavromatis K."/>
            <person name="Mikhailova N."/>
            <person name="Huntemann M."/>
            <person name="Pati A."/>
            <person name="Chen A."/>
            <person name="Palaniappan K."/>
            <person name="Land M."/>
            <person name="Rohde M."/>
            <person name="Tindall B.J."/>
            <person name="Detter J.C."/>
            <person name="Goker M."/>
            <person name="Bristow J."/>
            <person name="Eisen J.A."/>
            <person name="Markowitz V."/>
            <person name="Hugenholtz P."/>
            <person name="Woyke T."/>
            <person name="Klenk H.P."/>
            <person name="Kyrpides N.C."/>
        </authorList>
    </citation>
    <scope>NUCLEOTIDE SEQUENCE</scope>
    <source>
        <strain evidence="4">ATCC 700263 / DSM 8902 / Z-7692</strain>
    </source>
</reference>
<evidence type="ECO:0000313" key="3">
    <source>
        <dbReference type="EMBL" id="AFG37981.1"/>
    </source>
</evidence>
<dbReference type="AlphaFoldDB" id="H9UKD8"/>
<dbReference type="InterPro" id="IPR022935">
    <property type="entry name" value="ClpS"/>
</dbReference>
<dbReference type="InterPro" id="IPR003769">
    <property type="entry name" value="ClpS_core"/>
</dbReference>
<dbReference type="Gene3D" id="3.30.1390.10">
    <property type="match status" value="1"/>
</dbReference>
<dbReference type="KEGG" id="sfc:Spiaf_1930"/>
<dbReference type="PANTHER" id="PTHR33473:SF19">
    <property type="entry name" value="ATP-DEPENDENT CLP PROTEASE ADAPTER PROTEIN CLPS"/>
    <property type="match status" value="1"/>
</dbReference>
<evidence type="ECO:0000259" key="2">
    <source>
        <dbReference type="Pfam" id="PF02617"/>
    </source>
</evidence>
<protein>
    <recommendedName>
        <fullName evidence="1">ATP-dependent Clp protease adapter protein ClpS</fullName>
    </recommendedName>
</protein>
<dbReference type="Proteomes" id="UP000007383">
    <property type="component" value="Chromosome"/>
</dbReference>
<organism evidence="3 4">
    <name type="scientific">Spirochaeta africana (strain ATCC 700263 / DSM 8902 / Z-7692)</name>
    <dbReference type="NCBI Taxonomy" id="889378"/>
    <lineage>
        <taxon>Bacteria</taxon>
        <taxon>Pseudomonadati</taxon>
        <taxon>Spirochaetota</taxon>
        <taxon>Spirochaetia</taxon>
        <taxon>Spirochaetales</taxon>
        <taxon>Spirochaetaceae</taxon>
        <taxon>Spirochaeta</taxon>
    </lineage>
</organism>
<comment type="function">
    <text evidence="1">Involved in the modulation of the specificity of the ClpAP-mediated ATP-dependent protein degradation.</text>
</comment>
<dbReference type="SUPFAM" id="SSF54736">
    <property type="entry name" value="ClpS-like"/>
    <property type="match status" value="1"/>
</dbReference>
<sequence length="104" mass="12050">MSSYESDANTGIQERQDTRVKKPDMYRVVLHNDDYTPMEFVVEVLVHIFHQTMEQATKIMLQVHTKGRGQVGVYTYDIAATKVKQTTDLARKREYPLKTTVEKA</sequence>
<dbReference type="Pfam" id="PF02617">
    <property type="entry name" value="ClpS"/>
    <property type="match status" value="1"/>
</dbReference>
<comment type="similarity">
    <text evidence="1">Belongs to the ClpS family.</text>
</comment>
<dbReference type="OrthoDB" id="9796121at2"/>
<name>H9UKD8_SPIAZ</name>
<dbReference type="GO" id="GO:0030163">
    <property type="term" value="P:protein catabolic process"/>
    <property type="evidence" value="ECO:0007669"/>
    <property type="project" value="InterPro"/>
</dbReference>
<accession>H9UKD8</accession>
<dbReference type="EMBL" id="CP003282">
    <property type="protein sequence ID" value="AFG37981.1"/>
    <property type="molecule type" value="Genomic_DNA"/>
</dbReference>
<dbReference type="RefSeq" id="WP_014455964.1">
    <property type="nucleotide sequence ID" value="NC_017098.1"/>
</dbReference>
<proteinExistence type="inferred from homology"/>
<dbReference type="eggNOG" id="COG2127">
    <property type="taxonomic scope" value="Bacteria"/>
</dbReference>
<dbReference type="GO" id="GO:0006508">
    <property type="term" value="P:proteolysis"/>
    <property type="evidence" value="ECO:0007669"/>
    <property type="project" value="UniProtKB-UniRule"/>
</dbReference>